<dbReference type="Gene3D" id="3.30.43.10">
    <property type="entry name" value="Uridine Diphospho-n-acetylenolpyruvylglucosamine Reductase, domain 2"/>
    <property type="match status" value="1"/>
</dbReference>
<dbReference type="InterPro" id="IPR036318">
    <property type="entry name" value="FAD-bd_PCMH-like_sf"/>
</dbReference>
<evidence type="ECO:0000256" key="5">
    <source>
        <dbReference type="ARBA" id="ARBA00023002"/>
    </source>
</evidence>
<dbReference type="Gene3D" id="3.40.462.20">
    <property type="match status" value="1"/>
</dbReference>
<gene>
    <name evidence="8" type="ORF">GCM10011594_44050</name>
</gene>
<dbReference type="Pfam" id="PF01565">
    <property type="entry name" value="FAD_binding_4"/>
    <property type="match status" value="1"/>
</dbReference>
<proteinExistence type="inferred from homology"/>
<evidence type="ECO:0000256" key="2">
    <source>
        <dbReference type="ARBA" id="ARBA00005466"/>
    </source>
</evidence>
<evidence type="ECO:0000256" key="6">
    <source>
        <dbReference type="SAM" id="MobiDB-lite"/>
    </source>
</evidence>
<reference evidence="8" key="1">
    <citation type="journal article" date="2014" name="Int. J. Syst. Evol. Microbiol.">
        <title>Complete genome sequence of Corynebacterium casei LMG S-19264T (=DSM 44701T), isolated from a smear-ripened cheese.</title>
        <authorList>
            <consortium name="US DOE Joint Genome Institute (JGI-PGF)"/>
            <person name="Walter F."/>
            <person name="Albersmeier A."/>
            <person name="Kalinowski J."/>
            <person name="Ruckert C."/>
        </authorList>
    </citation>
    <scope>NUCLEOTIDE SEQUENCE</scope>
    <source>
        <strain evidence="8">CGMCC 4.7308</strain>
    </source>
</reference>
<feature type="region of interest" description="Disordered" evidence="6">
    <location>
        <begin position="463"/>
        <end position="487"/>
    </location>
</feature>
<keyword evidence="9" id="KW-1185">Reference proteome</keyword>
<comment type="caution">
    <text evidence="8">The sequence shown here is derived from an EMBL/GenBank/DDBJ whole genome shotgun (WGS) entry which is preliminary data.</text>
</comment>
<sequence length="487" mass="49914">MDPVLTAPSPARITPPAVRALRSAVAGPVLVPDDPDYTAEVAGFDLAVRHRPDAAVGAASGADVVATLQLATAHGLPVAVVGTGHADIPELDGGVLLTTRRLAGVTVDAEQRTARVGAGTRWREVVAAADAVGLAAICGSAPDVGAVGLLLGGGHGPVGRTYGICSDRVRSLEVVLPQARAPLTVTADAEPDLFFALRGGKHDLGVVTAVTVGLVERPEMQAGGWYFDAADIPQVLATYRTWVTSGTVPDTVTTSVALLRPPDLPTVPEPLRGRSVVHLRAAVVGTPQQADELLAPLRSAGTPVAGGFGPLPYGRIGEIHRDPVLPSAHAGGGLLLDDLTEDTVAALLDRAGPAVRAPLGIVEIRHLGGAFAVPVDDAVAGRDAAFGVWASSRPIPDGPDGRTDGPARTAAAAAVRAVLDGLLPWSSGAAQVNFSGMVNTPQEVERGWPAETLRRLREVRRARGLGDADGEPRGAWSATPEPVRGRG</sequence>
<dbReference type="InterPro" id="IPR006094">
    <property type="entry name" value="Oxid_FAD_bind_N"/>
</dbReference>
<name>A0A917TD51_9ACTN</name>
<comment type="cofactor">
    <cofactor evidence="1">
        <name>FAD</name>
        <dbReference type="ChEBI" id="CHEBI:57692"/>
    </cofactor>
</comment>
<evidence type="ECO:0000313" key="8">
    <source>
        <dbReference type="EMBL" id="GGM19192.1"/>
    </source>
</evidence>
<dbReference type="PANTHER" id="PTHR42973">
    <property type="entry name" value="BINDING OXIDOREDUCTASE, PUTATIVE (AFU_ORTHOLOGUE AFUA_1G17690)-RELATED"/>
    <property type="match status" value="1"/>
</dbReference>
<dbReference type="Gene3D" id="3.30.465.10">
    <property type="match status" value="1"/>
</dbReference>
<evidence type="ECO:0000259" key="7">
    <source>
        <dbReference type="PROSITE" id="PS51387"/>
    </source>
</evidence>
<keyword evidence="3" id="KW-0285">Flavoprotein</keyword>
<evidence type="ECO:0000313" key="9">
    <source>
        <dbReference type="Proteomes" id="UP000655208"/>
    </source>
</evidence>
<feature type="domain" description="FAD-binding PCMH-type" evidence="7">
    <location>
        <begin position="48"/>
        <end position="217"/>
    </location>
</feature>
<feature type="compositionally biased region" description="Basic and acidic residues" evidence="6">
    <location>
        <begin position="463"/>
        <end position="472"/>
    </location>
</feature>
<dbReference type="PROSITE" id="PS00862">
    <property type="entry name" value="OX2_COVAL_FAD"/>
    <property type="match status" value="1"/>
</dbReference>
<dbReference type="PANTHER" id="PTHR42973:SF39">
    <property type="entry name" value="FAD-BINDING PCMH-TYPE DOMAIN-CONTAINING PROTEIN"/>
    <property type="match status" value="1"/>
</dbReference>
<dbReference type="InterPro" id="IPR050416">
    <property type="entry name" value="FAD-linked_Oxidoreductase"/>
</dbReference>
<dbReference type="PROSITE" id="PS51387">
    <property type="entry name" value="FAD_PCMH"/>
    <property type="match status" value="1"/>
</dbReference>
<organism evidence="8 9">
    <name type="scientific">Nakamurella endophytica</name>
    <dbReference type="NCBI Taxonomy" id="1748367"/>
    <lineage>
        <taxon>Bacteria</taxon>
        <taxon>Bacillati</taxon>
        <taxon>Actinomycetota</taxon>
        <taxon>Actinomycetes</taxon>
        <taxon>Nakamurellales</taxon>
        <taxon>Nakamurellaceae</taxon>
        <taxon>Nakamurella</taxon>
    </lineage>
</organism>
<keyword evidence="5" id="KW-0560">Oxidoreductase</keyword>
<dbReference type="InterPro" id="IPR016169">
    <property type="entry name" value="FAD-bd_PCMH_sub2"/>
</dbReference>
<dbReference type="InterPro" id="IPR006093">
    <property type="entry name" value="Oxy_OxRdtase_FAD_BS"/>
</dbReference>
<reference evidence="8" key="2">
    <citation type="submission" date="2020-09" db="EMBL/GenBank/DDBJ databases">
        <authorList>
            <person name="Sun Q."/>
            <person name="Zhou Y."/>
        </authorList>
    </citation>
    <scope>NUCLEOTIDE SEQUENCE</scope>
    <source>
        <strain evidence="8">CGMCC 4.7308</strain>
    </source>
</reference>
<dbReference type="InterPro" id="IPR016166">
    <property type="entry name" value="FAD-bd_PCMH"/>
</dbReference>
<evidence type="ECO:0000256" key="3">
    <source>
        <dbReference type="ARBA" id="ARBA00022630"/>
    </source>
</evidence>
<evidence type="ECO:0000256" key="1">
    <source>
        <dbReference type="ARBA" id="ARBA00001974"/>
    </source>
</evidence>
<dbReference type="Proteomes" id="UP000655208">
    <property type="component" value="Unassembled WGS sequence"/>
</dbReference>
<protein>
    <submittedName>
        <fullName evidence="8">FAD-linked oxidase</fullName>
    </submittedName>
</protein>
<dbReference type="AlphaFoldDB" id="A0A917TD51"/>
<comment type="similarity">
    <text evidence="2">Belongs to the oxygen-dependent FAD-linked oxidoreductase family.</text>
</comment>
<dbReference type="InterPro" id="IPR016167">
    <property type="entry name" value="FAD-bd_PCMH_sub1"/>
</dbReference>
<dbReference type="EMBL" id="BMNA01000023">
    <property type="protein sequence ID" value="GGM19192.1"/>
    <property type="molecule type" value="Genomic_DNA"/>
</dbReference>
<dbReference type="GO" id="GO:0071949">
    <property type="term" value="F:FAD binding"/>
    <property type="evidence" value="ECO:0007669"/>
    <property type="project" value="InterPro"/>
</dbReference>
<evidence type="ECO:0000256" key="4">
    <source>
        <dbReference type="ARBA" id="ARBA00022827"/>
    </source>
</evidence>
<dbReference type="GO" id="GO:0016491">
    <property type="term" value="F:oxidoreductase activity"/>
    <property type="evidence" value="ECO:0007669"/>
    <property type="project" value="UniProtKB-KW"/>
</dbReference>
<dbReference type="SUPFAM" id="SSF56176">
    <property type="entry name" value="FAD-binding/transporter-associated domain-like"/>
    <property type="match status" value="1"/>
</dbReference>
<accession>A0A917TD51</accession>
<keyword evidence="4" id="KW-0274">FAD</keyword>
<dbReference type="RefSeq" id="WP_188945015.1">
    <property type="nucleotide sequence ID" value="NZ_BMNA01000023.1"/>
</dbReference>